<keyword evidence="9" id="KW-1185">Reference proteome</keyword>
<evidence type="ECO:0008006" key="10">
    <source>
        <dbReference type="Google" id="ProtNLM"/>
    </source>
</evidence>
<evidence type="ECO:0000256" key="1">
    <source>
        <dbReference type="ARBA" id="ARBA00004651"/>
    </source>
</evidence>
<evidence type="ECO:0000256" key="4">
    <source>
        <dbReference type="ARBA" id="ARBA00022989"/>
    </source>
</evidence>
<feature type="transmembrane region" description="Helical" evidence="7">
    <location>
        <begin position="413"/>
        <end position="431"/>
    </location>
</feature>
<protein>
    <recommendedName>
        <fullName evidence="10">Polysaccharide biosynthesis protein C-terminal domain-containing protein</fullName>
    </recommendedName>
</protein>
<feature type="transmembrane region" description="Helical" evidence="7">
    <location>
        <begin position="144"/>
        <end position="165"/>
    </location>
</feature>
<feature type="region of interest" description="Disordered" evidence="6">
    <location>
        <begin position="1"/>
        <end position="24"/>
    </location>
</feature>
<feature type="transmembrane region" description="Helical" evidence="7">
    <location>
        <begin position="349"/>
        <end position="375"/>
    </location>
</feature>
<proteinExistence type="predicted"/>
<accession>A0ABP8W035</accession>
<dbReference type="PANTHER" id="PTHR30250">
    <property type="entry name" value="PST FAMILY PREDICTED COLANIC ACID TRANSPORTER"/>
    <property type="match status" value="1"/>
</dbReference>
<sequence length="755" mass="80385">MRRSPRRGTAVARQTDRQADQPSLARDGGRAVLGSVVSNACNVLVILVLARLLGGAEVGQYTIAFAVRALLLLLCGLGMRTALTRFVAHYLAHGQPGTVHGSVRTGLLLPGLLAVGVAGVWMLLAEPMATHVFRDASLTLPLQLFALSLPFFVVTDTALAATQGFQTMRAYTWVGQVLEPTLRLVLTTAAVLLGGGIVGASLALLASSVFSSLAALAALNRLLGTLADEHRRTPWRELGSFAALSWVASMATQGLLWADVVILGAMVSSGEVGAYQVAARVVLIAMFVITPLTASMAPRIAHAWAHEDRALVTNRYSAVVLWTSRLSFPLLAGLLAVPTALLNVFGDDFGGATAVILILAVGAVAEAVGAPSSVLLNQIGRNRLNMVVNVSALVLNITLNVVLIPVYGIEGSAVAWAVTLVAGALVRIVLVRRVATDRWPFSRSFLVAVVAAVLAWAAAAGLTLPLSDAPWLELLVAAPAVLLVYLAAQLVLGGLDREERTALSRTISLRLPFLRRWVLGWRQRGAPGQGAELVIDELVAPYRFDIWARADLFRLAREHAELRRRDPAAFLALAGESRYRDWFDHVLVPRGHVPAQPGAAQERAFRDIVTASLQLMDRHDRHGRESLGRVSVALVPAGTDVGGWTLAQDRWALLDGGHRTALALLAGQTTLGPGDYVVERGVLPPNNTRALLDAGVVEPREALAFLARGLTGSATTEQVVPATWEELCERIEDPDQRAAAAAWPGLRNGSATAHP</sequence>
<feature type="transmembrane region" description="Helical" evidence="7">
    <location>
        <begin position="65"/>
        <end position="87"/>
    </location>
</feature>
<dbReference type="RefSeq" id="WP_345263770.1">
    <property type="nucleotide sequence ID" value="NZ_BAABIM010000001.1"/>
</dbReference>
<keyword evidence="5 7" id="KW-0472">Membrane</keyword>
<feature type="transmembrane region" description="Helical" evidence="7">
    <location>
        <begin position="107"/>
        <end position="124"/>
    </location>
</feature>
<feature type="transmembrane region" description="Helical" evidence="7">
    <location>
        <begin position="277"/>
        <end position="297"/>
    </location>
</feature>
<evidence type="ECO:0000313" key="9">
    <source>
        <dbReference type="Proteomes" id="UP001500621"/>
    </source>
</evidence>
<feature type="transmembrane region" description="Helical" evidence="7">
    <location>
        <begin position="443"/>
        <end position="462"/>
    </location>
</feature>
<organism evidence="8 9">
    <name type="scientific">Nocardioides nanhaiensis</name>
    <dbReference type="NCBI Taxonomy" id="1476871"/>
    <lineage>
        <taxon>Bacteria</taxon>
        <taxon>Bacillati</taxon>
        <taxon>Actinomycetota</taxon>
        <taxon>Actinomycetes</taxon>
        <taxon>Propionibacteriales</taxon>
        <taxon>Nocardioidaceae</taxon>
        <taxon>Nocardioides</taxon>
    </lineage>
</organism>
<dbReference type="EMBL" id="BAABIM010000001">
    <property type="protein sequence ID" value="GAA4676909.1"/>
    <property type="molecule type" value="Genomic_DNA"/>
</dbReference>
<comment type="caution">
    <text evidence="8">The sequence shown here is derived from an EMBL/GenBank/DDBJ whole genome shotgun (WGS) entry which is preliminary data.</text>
</comment>
<keyword evidence="4 7" id="KW-1133">Transmembrane helix</keyword>
<feature type="transmembrane region" description="Helical" evidence="7">
    <location>
        <begin position="318"/>
        <end position="337"/>
    </location>
</feature>
<feature type="transmembrane region" description="Helical" evidence="7">
    <location>
        <begin position="387"/>
        <end position="407"/>
    </location>
</feature>
<keyword evidence="2" id="KW-1003">Cell membrane</keyword>
<feature type="transmembrane region" description="Helical" evidence="7">
    <location>
        <begin position="185"/>
        <end position="218"/>
    </location>
</feature>
<dbReference type="InterPro" id="IPR002797">
    <property type="entry name" value="Polysacc_synth"/>
</dbReference>
<feature type="transmembrane region" description="Helical" evidence="7">
    <location>
        <begin position="31"/>
        <end position="53"/>
    </location>
</feature>
<keyword evidence="3 7" id="KW-0812">Transmembrane</keyword>
<evidence type="ECO:0000313" key="8">
    <source>
        <dbReference type="EMBL" id="GAA4676909.1"/>
    </source>
</evidence>
<dbReference type="InterPro" id="IPR050833">
    <property type="entry name" value="Poly_Biosynth_Transport"/>
</dbReference>
<reference evidence="9" key="1">
    <citation type="journal article" date="2019" name="Int. J. Syst. Evol. Microbiol.">
        <title>The Global Catalogue of Microorganisms (GCM) 10K type strain sequencing project: providing services to taxonomists for standard genome sequencing and annotation.</title>
        <authorList>
            <consortium name="The Broad Institute Genomics Platform"/>
            <consortium name="The Broad Institute Genome Sequencing Center for Infectious Disease"/>
            <person name="Wu L."/>
            <person name="Ma J."/>
        </authorList>
    </citation>
    <scope>NUCLEOTIDE SEQUENCE [LARGE SCALE GENOMIC DNA]</scope>
    <source>
        <strain evidence="9">JCM 18127</strain>
    </source>
</reference>
<gene>
    <name evidence="8" type="ORF">GCM10023226_12660</name>
</gene>
<feature type="transmembrane region" description="Helical" evidence="7">
    <location>
        <begin position="474"/>
        <end position="495"/>
    </location>
</feature>
<comment type="subcellular location">
    <subcellularLocation>
        <location evidence="1">Cell membrane</location>
        <topology evidence="1">Multi-pass membrane protein</topology>
    </subcellularLocation>
</comment>
<dbReference type="PANTHER" id="PTHR30250:SF11">
    <property type="entry name" value="O-ANTIGEN TRANSPORTER-RELATED"/>
    <property type="match status" value="1"/>
</dbReference>
<evidence type="ECO:0000256" key="2">
    <source>
        <dbReference type="ARBA" id="ARBA00022475"/>
    </source>
</evidence>
<evidence type="ECO:0000256" key="3">
    <source>
        <dbReference type="ARBA" id="ARBA00022692"/>
    </source>
</evidence>
<evidence type="ECO:0000256" key="5">
    <source>
        <dbReference type="ARBA" id="ARBA00023136"/>
    </source>
</evidence>
<name>A0ABP8W035_9ACTN</name>
<dbReference type="CDD" id="cd13128">
    <property type="entry name" value="MATE_Wzx_like"/>
    <property type="match status" value="1"/>
</dbReference>
<evidence type="ECO:0000256" key="7">
    <source>
        <dbReference type="SAM" id="Phobius"/>
    </source>
</evidence>
<dbReference type="Proteomes" id="UP001500621">
    <property type="component" value="Unassembled WGS sequence"/>
</dbReference>
<dbReference type="Pfam" id="PF01943">
    <property type="entry name" value="Polysacc_synt"/>
    <property type="match status" value="1"/>
</dbReference>
<evidence type="ECO:0000256" key="6">
    <source>
        <dbReference type="SAM" id="MobiDB-lite"/>
    </source>
</evidence>